<dbReference type="RefSeq" id="WP_150401086.1">
    <property type="nucleotide sequence ID" value="NZ_VXLC01000003.1"/>
</dbReference>
<dbReference type="Proteomes" id="UP000323876">
    <property type="component" value="Unassembled WGS sequence"/>
</dbReference>
<organism evidence="1 2">
    <name type="scientific">Nocardia colli</name>
    <dbReference type="NCBI Taxonomy" id="2545717"/>
    <lineage>
        <taxon>Bacteria</taxon>
        <taxon>Bacillati</taxon>
        <taxon>Actinomycetota</taxon>
        <taxon>Actinomycetes</taxon>
        <taxon>Mycobacteriales</taxon>
        <taxon>Nocardiaceae</taxon>
        <taxon>Nocardia</taxon>
    </lineage>
</organism>
<dbReference type="EMBL" id="VXLC01000003">
    <property type="protein sequence ID" value="KAA8888811.1"/>
    <property type="molecule type" value="Genomic_DNA"/>
</dbReference>
<gene>
    <name evidence="1" type="ORF">F3087_07300</name>
</gene>
<proteinExistence type="predicted"/>
<name>A0A5N0EN25_9NOCA</name>
<keyword evidence="2" id="KW-1185">Reference proteome</keyword>
<dbReference type="OrthoDB" id="5188941at2"/>
<accession>A0A5N0EN25</accession>
<evidence type="ECO:0000313" key="2">
    <source>
        <dbReference type="Proteomes" id="UP000323876"/>
    </source>
</evidence>
<comment type="caution">
    <text evidence="1">The sequence shown here is derived from an EMBL/GenBank/DDBJ whole genome shotgun (WGS) entry which is preliminary data.</text>
</comment>
<dbReference type="AlphaFoldDB" id="A0A5N0EN25"/>
<protein>
    <submittedName>
        <fullName evidence="1">Uncharacterized protein</fullName>
    </submittedName>
</protein>
<evidence type="ECO:0000313" key="1">
    <source>
        <dbReference type="EMBL" id="KAA8888811.1"/>
    </source>
</evidence>
<sequence>MSVLYRLLSPTSLGEFSIVMRGEDEFGTRFFVHGEEVTPTPAGIEVDVDIDFRKFERIRPDYLQTTWGIPLFSKNFFDSAPAQLRDDIETIPAELHLRGGRSTYLAARTTKYLRLVDVDASKFSNIRGIRILTKPSFDPSAGDFLVARDREFTRVFVASESLVTAIKETNLRMEYWPY</sequence>
<reference evidence="1 2" key="1">
    <citation type="submission" date="2019-09" db="EMBL/GenBank/DDBJ databases">
        <authorList>
            <person name="Wang X."/>
        </authorList>
    </citation>
    <scope>NUCLEOTIDE SEQUENCE [LARGE SCALE GENOMIC DNA]</scope>
    <source>
        <strain evidence="1 2">CICC 11023</strain>
    </source>
</reference>